<accession>A0A371BXR7</accession>
<name>A0A371BXR7_YARLL</name>
<evidence type="ECO:0000313" key="2">
    <source>
        <dbReference type="EMBL" id="RDW22881.1"/>
    </source>
</evidence>
<evidence type="ECO:0000313" key="3">
    <source>
        <dbReference type="Proteomes" id="UP000256601"/>
    </source>
</evidence>
<dbReference type="Proteomes" id="UP000256601">
    <property type="component" value="Unassembled WGS sequence"/>
</dbReference>
<feature type="region of interest" description="Disordered" evidence="1">
    <location>
        <begin position="29"/>
        <end position="56"/>
    </location>
</feature>
<sequence length="266" mass="28723">MGDSFYSHQGFHPVTWTKHLYRKKPALTFRDREQDNEDFEEKPLKNSSSQPAPSLQTASNSTFFTMVSVRTIAVTAALVSAVAAAPAPAPQQVENSVIPAVNDIAHMIETVLKGVYRSLNLLTKPVGDRVTQFQNLEAVMGEINNELYDFVHHLSDTPALTLIGSFWGTILFNPLVHAYLLIAEQVIAVVGGFIGDGPVSIATTLFFSFKDDLALFIKALEKYFPNMTDQITSLESATSSLGSVLSKATAEAASATTTIPGPSATA</sequence>
<proteinExistence type="predicted"/>
<protein>
    <submittedName>
        <fullName evidence="2">Uncharacterized protein</fullName>
    </submittedName>
</protein>
<feature type="compositionally biased region" description="Polar residues" evidence="1">
    <location>
        <begin position="45"/>
        <end position="56"/>
    </location>
</feature>
<organism evidence="2 3">
    <name type="scientific">Yarrowia lipolytica</name>
    <name type="common">Candida lipolytica</name>
    <dbReference type="NCBI Taxonomy" id="4952"/>
    <lineage>
        <taxon>Eukaryota</taxon>
        <taxon>Fungi</taxon>
        <taxon>Dikarya</taxon>
        <taxon>Ascomycota</taxon>
        <taxon>Saccharomycotina</taxon>
        <taxon>Dipodascomycetes</taxon>
        <taxon>Dipodascales</taxon>
        <taxon>Dipodascales incertae sedis</taxon>
        <taxon>Yarrowia</taxon>
    </lineage>
</organism>
<dbReference type="VEuPathDB" id="FungiDB:YALI1_E03973g"/>
<dbReference type="EMBL" id="KZ859139">
    <property type="protein sequence ID" value="RDW22881.1"/>
    <property type="molecule type" value="Genomic_DNA"/>
</dbReference>
<dbReference type="AlphaFoldDB" id="A0A371BXR7"/>
<gene>
    <name evidence="2" type="ORF">B0I71DRAFT_167559</name>
</gene>
<dbReference type="VEuPathDB" id="FungiDB:YALI0_E03300g"/>
<evidence type="ECO:0000256" key="1">
    <source>
        <dbReference type="SAM" id="MobiDB-lite"/>
    </source>
</evidence>
<reference evidence="2 3" key="1">
    <citation type="submission" date="2018-07" db="EMBL/GenBank/DDBJ databases">
        <title>Draft Genome Assemblies for Five Robust Yarrowia lipolytica Strains Exhibiting High Lipid Production and Pentose Sugar Utilization and Sugar Alcohol Secretion from Undetoxified Lignocellulosic Biomass Hydrolysates.</title>
        <authorList>
            <consortium name="DOE Joint Genome Institute"/>
            <person name="Walker C."/>
            <person name="Ryu S."/>
            <person name="Na H."/>
            <person name="Zane M."/>
            <person name="LaButti K."/>
            <person name="Lipzen A."/>
            <person name="Haridas S."/>
            <person name="Barry K."/>
            <person name="Grigoriev I.V."/>
            <person name="Quarterman J."/>
            <person name="Slininger P."/>
            <person name="Dien B."/>
            <person name="Trinh C.T."/>
        </authorList>
    </citation>
    <scope>NUCLEOTIDE SEQUENCE [LARGE SCALE GENOMIC DNA]</scope>
    <source>
        <strain evidence="2 3">YB392</strain>
    </source>
</reference>